<evidence type="ECO:0000313" key="2">
    <source>
        <dbReference type="Proteomes" id="UP001162480"/>
    </source>
</evidence>
<evidence type="ECO:0000313" key="1">
    <source>
        <dbReference type="EMBL" id="CAI9741595.1"/>
    </source>
</evidence>
<protein>
    <submittedName>
        <fullName evidence="1">Uncharacterized protein</fullName>
    </submittedName>
</protein>
<keyword evidence="2" id="KW-1185">Reference proteome</keyword>
<organism evidence="1 2">
    <name type="scientific">Octopus vulgaris</name>
    <name type="common">Common octopus</name>
    <dbReference type="NCBI Taxonomy" id="6645"/>
    <lineage>
        <taxon>Eukaryota</taxon>
        <taxon>Metazoa</taxon>
        <taxon>Spiralia</taxon>
        <taxon>Lophotrochozoa</taxon>
        <taxon>Mollusca</taxon>
        <taxon>Cephalopoda</taxon>
        <taxon>Coleoidea</taxon>
        <taxon>Octopodiformes</taxon>
        <taxon>Octopoda</taxon>
        <taxon>Incirrata</taxon>
        <taxon>Octopodidae</taxon>
        <taxon>Octopus</taxon>
    </lineage>
</organism>
<dbReference type="EMBL" id="OX597840">
    <property type="protein sequence ID" value="CAI9741595.1"/>
    <property type="molecule type" value="Genomic_DNA"/>
</dbReference>
<dbReference type="AlphaFoldDB" id="A0AA36BVU5"/>
<proteinExistence type="predicted"/>
<name>A0AA36BVU5_OCTVU</name>
<gene>
    <name evidence="1" type="ORF">OCTVUL_1B026632</name>
</gene>
<dbReference type="Proteomes" id="UP001162480">
    <property type="component" value="Chromosome 27"/>
</dbReference>
<accession>A0AA36BVU5</accession>
<reference evidence="1" key="1">
    <citation type="submission" date="2023-08" db="EMBL/GenBank/DDBJ databases">
        <authorList>
            <person name="Alioto T."/>
            <person name="Alioto T."/>
            <person name="Gomez Garrido J."/>
        </authorList>
    </citation>
    <scope>NUCLEOTIDE SEQUENCE</scope>
</reference>
<sequence length="101" mass="11281">MRITLLRLVEDVTFDKVVPSDVVEIAVSRSLELMQGLSKTNTKTTFSILFPCVITFSSVVFCSDIPNIHNHSSPFSYHISASHIHINFLTPKSSYNLVIAL</sequence>